<dbReference type="SUPFAM" id="SSF100920">
    <property type="entry name" value="Heat shock protein 70kD (HSP70), peptide-binding domain"/>
    <property type="match status" value="1"/>
</dbReference>
<gene>
    <name evidence="13" type="ORF">X801_07059</name>
</gene>
<feature type="region of interest" description="Disordered" evidence="12">
    <location>
        <begin position="661"/>
        <end position="695"/>
    </location>
</feature>
<dbReference type="FunFam" id="3.30.420.40:FF:000172">
    <property type="entry name" value="Heat shock 70 kDa protein"/>
    <property type="match status" value="1"/>
</dbReference>
<evidence type="ECO:0000256" key="2">
    <source>
        <dbReference type="ARBA" id="ARBA00007381"/>
    </source>
</evidence>
<dbReference type="Gene3D" id="2.60.34.10">
    <property type="entry name" value="Substrate Binding Domain Of DNAk, Chain A, domain 1"/>
    <property type="match status" value="1"/>
</dbReference>
<reference evidence="13 14" key="1">
    <citation type="submission" date="2015-03" db="EMBL/GenBank/DDBJ databases">
        <title>Draft genome of the nematode, Opisthorchis viverrini.</title>
        <authorList>
            <person name="Mitreva M."/>
        </authorList>
    </citation>
    <scope>NUCLEOTIDE SEQUENCE [LARGE SCALE GENOMIC DNA]</scope>
    <source>
        <strain evidence="13">Khon Kaen</strain>
    </source>
</reference>
<dbReference type="FunFam" id="3.30.420.40:FF:000135">
    <property type="entry name" value="Heat shock cognate 71 kDa protein"/>
    <property type="match status" value="1"/>
</dbReference>
<keyword evidence="3" id="KW-1017">Isopeptide bond</keyword>
<accession>A0A1S8WRH8</accession>
<dbReference type="Gene3D" id="1.20.1270.10">
    <property type="match status" value="1"/>
</dbReference>
<dbReference type="PANTHER" id="PTHR19375">
    <property type="entry name" value="HEAT SHOCK PROTEIN 70KDA"/>
    <property type="match status" value="1"/>
</dbReference>
<dbReference type="GO" id="GO:0033554">
    <property type="term" value="P:cellular response to stress"/>
    <property type="evidence" value="ECO:0007669"/>
    <property type="project" value="UniProtKB-ARBA"/>
</dbReference>
<comment type="similarity">
    <text evidence="2 11">Belongs to the heat shock protein 70 family.</text>
</comment>
<dbReference type="CDD" id="cd10233">
    <property type="entry name" value="ASKHA_NBD_HSP70_HSPA1"/>
    <property type="match status" value="1"/>
</dbReference>
<organism evidence="13 14">
    <name type="scientific">Opisthorchis viverrini</name>
    <name type="common">Southeast Asian liver fluke</name>
    <dbReference type="NCBI Taxonomy" id="6198"/>
    <lineage>
        <taxon>Eukaryota</taxon>
        <taxon>Metazoa</taxon>
        <taxon>Spiralia</taxon>
        <taxon>Lophotrochozoa</taxon>
        <taxon>Platyhelminthes</taxon>
        <taxon>Trematoda</taxon>
        <taxon>Digenea</taxon>
        <taxon>Opisthorchiida</taxon>
        <taxon>Opisthorchiata</taxon>
        <taxon>Opisthorchiidae</taxon>
        <taxon>Opisthorchis</taxon>
    </lineage>
</organism>
<dbReference type="GO" id="GO:0140662">
    <property type="term" value="F:ATP-dependent protein folding chaperone"/>
    <property type="evidence" value="ECO:0007669"/>
    <property type="project" value="InterPro"/>
</dbReference>
<protein>
    <submittedName>
        <fullName evidence="13">Putative chaperone protein DnaK</fullName>
    </submittedName>
</protein>
<dbReference type="Pfam" id="PF00012">
    <property type="entry name" value="HSP70"/>
    <property type="match status" value="1"/>
</dbReference>
<dbReference type="PROSITE" id="PS01036">
    <property type="entry name" value="HSP70_3"/>
    <property type="match status" value="1"/>
</dbReference>
<evidence type="ECO:0000256" key="11">
    <source>
        <dbReference type="RuleBase" id="RU003322"/>
    </source>
</evidence>
<comment type="catalytic activity">
    <reaction evidence="10">
        <text>ATP + H2O = ADP + phosphate + H(+)</text>
        <dbReference type="Rhea" id="RHEA:13065"/>
        <dbReference type="ChEBI" id="CHEBI:15377"/>
        <dbReference type="ChEBI" id="CHEBI:15378"/>
        <dbReference type="ChEBI" id="CHEBI:30616"/>
        <dbReference type="ChEBI" id="CHEBI:43474"/>
        <dbReference type="ChEBI" id="CHEBI:456216"/>
        <dbReference type="EC" id="3.6.4.10"/>
    </reaction>
</comment>
<dbReference type="InterPro" id="IPR043129">
    <property type="entry name" value="ATPase_NBD"/>
</dbReference>
<feature type="compositionally biased region" description="Low complexity" evidence="12">
    <location>
        <begin position="667"/>
        <end position="679"/>
    </location>
</feature>
<evidence type="ECO:0000256" key="3">
    <source>
        <dbReference type="ARBA" id="ARBA00022499"/>
    </source>
</evidence>
<keyword evidence="7 11" id="KW-0547">Nucleotide-binding</keyword>
<dbReference type="AlphaFoldDB" id="A0A1S8WRH8"/>
<evidence type="ECO:0000256" key="8">
    <source>
        <dbReference type="ARBA" id="ARBA00022840"/>
    </source>
</evidence>
<dbReference type="Gene3D" id="3.90.640.10">
    <property type="entry name" value="Actin, Chain A, domain 4"/>
    <property type="match status" value="1"/>
</dbReference>
<dbReference type="PROSITE" id="PS00329">
    <property type="entry name" value="HSP70_2"/>
    <property type="match status" value="1"/>
</dbReference>
<keyword evidence="4" id="KW-0134">Cell wall</keyword>
<dbReference type="PRINTS" id="PR00301">
    <property type="entry name" value="HEATSHOCK70"/>
</dbReference>
<evidence type="ECO:0000256" key="12">
    <source>
        <dbReference type="SAM" id="MobiDB-lite"/>
    </source>
</evidence>
<evidence type="ECO:0000256" key="6">
    <source>
        <dbReference type="ARBA" id="ARBA00022553"/>
    </source>
</evidence>
<evidence type="ECO:0000313" key="13">
    <source>
        <dbReference type="EMBL" id="OON17109.1"/>
    </source>
</evidence>
<proteinExistence type="inferred from homology"/>
<dbReference type="InterPro" id="IPR029048">
    <property type="entry name" value="HSP70_C_sf"/>
</dbReference>
<keyword evidence="8 11" id="KW-0067">ATP-binding</keyword>
<name>A0A1S8WRH8_OPIVI</name>
<evidence type="ECO:0000313" key="14">
    <source>
        <dbReference type="Proteomes" id="UP000243686"/>
    </source>
</evidence>
<keyword evidence="9" id="KW-0832">Ubl conjugation</keyword>
<dbReference type="GO" id="GO:0000049">
    <property type="term" value="F:tRNA binding"/>
    <property type="evidence" value="ECO:0007669"/>
    <property type="project" value="UniProtKB-ARBA"/>
</dbReference>
<dbReference type="FunFam" id="3.90.640.10:FF:000134">
    <property type="entry name" value="Heat shock cognate 71 kDa protein"/>
    <property type="match status" value="1"/>
</dbReference>
<dbReference type="Gene3D" id="3.30.420.40">
    <property type="match status" value="2"/>
</dbReference>
<dbReference type="FunFam" id="2.60.34.10:FF:000002">
    <property type="entry name" value="Heat shock 70 kDa"/>
    <property type="match status" value="1"/>
</dbReference>
<dbReference type="NCBIfam" id="NF001413">
    <property type="entry name" value="PRK00290.1"/>
    <property type="match status" value="1"/>
</dbReference>
<comment type="subcellular location">
    <subcellularLocation>
        <location evidence="1">Secreted</location>
        <location evidence="1">Cell wall</location>
    </subcellularLocation>
</comment>
<evidence type="ECO:0000256" key="5">
    <source>
        <dbReference type="ARBA" id="ARBA00022525"/>
    </source>
</evidence>
<evidence type="ECO:0000256" key="1">
    <source>
        <dbReference type="ARBA" id="ARBA00004191"/>
    </source>
</evidence>
<keyword evidence="14" id="KW-1185">Reference proteome</keyword>
<evidence type="ECO:0000256" key="4">
    <source>
        <dbReference type="ARBA" id="ARBA00022512"/>
    </source>
</evidence>
<dbReference type="GO" id="GO:0005524">
    <property type="term" value="F:ATP binding"/>
    <property type="evidence" value="ECO:0007669"/>
    <property type="project" value="UniProtKB-KW"/>
</dbReference>
<sequence length="695" mass="77320">MKKPHDHTGFQLFEAIRDSFAKAKRIRSHQSSGHIAGEETSHSLIGMESPSKLSAFGQLVGHPAYETKRVFQNNKVEIIANDQGNRTTPSYVAFTETERLIGDAAKNQVAMNPANTVFDAKRLIGRRYDDPTVQEDRKMWPFTLIEENGKPKIQVEYKGQKKTFFAEEISSMVLTKMKEIAEAYLGKTVSEAVITVPAYFNDSQRQATKDAGTIAGLNVLRIINEPTAAAIAYGLDKKAGNERNVLIFDLGGGTFDVSVLSIEEGIFEVKSTAGDTHLGGEDFDTRLVNHFIQEFKRKHKKDLSENKRALRRLRTACERAKRTLSSSAQANIEIDSLFEGLDFYTTITRARFEELNADLFRSTLDPVEKALRDAKMNKSQIHEIVLVGGSTRIPKIQKLLQEFFNGKELNKSINPDEAVAYGAAVQAAILTGVQSDTVQDLLLLDVTPLSLGLETAGGVMTSLIKRNTTIPTKQTQTFTTYADNQPGVLIQVYEGERAMTRDNNLLGKFDLSGIPPAPRGIPQIEVTFDIDANGILNVSAVDKSTGRQNKITITNDKGRLSKTEIDRMVSDAERYKAEDEAQRERVTAKNALESYIYSLKQTTEDSAVRDRIPASDRNMISEKCTELLQWIDHNPNASKEEYERARKDLEKIATPVITRLYQQNGHTTTTTTTTNTGTGRDNSGTQRGPVIEEVD</sequence>
<dbReference type="EMBL" id="KV895886">
    <property type="protein sequence ID" value="OON17109.1"/>
    <property type="molecule type" value="Genomic_DNA"/>
</dbReference>
<dbReference type="FunFam" id="3.30.420.40:FF:000026">
    <property type="entry name" value="Heat shock protein 70"/>
    <property type="match status" value="1"/>
</dbReference>
<dbReference type="SUPFAM" id="SSF53067">
    <property type="entry name" value="Actin-like ATPase domain"/>
    <property type="match status" value="2"/>
</dbReference>
<evidence type="ECO:0000256" key="7">
    <source>
        <dbReference type="ARBA" id="ARBA00022741"/>
    </source>
</evidence>
<keyword evidence="6" id="KW-0597">Phosphoprotein</keyword>
<dbReference type="InterPro" id="IPR018181">
    <property type="entry name" value="Heat_shock_70_CS"/>
</dbReference>
<dbReference type="FunFam" id="3.30.30.30:FF:000001">
    <property type="entry name" value="heat shock 70 kDa protein-like"/>
    <property type="match status" value="1"/>
</dbReference>
<evidence type="ECO:0000256" key="9">
    <source>
        <dbReference type="ARBA" id="ARBA00022843"/>
    </source>
</evidence>
<dbReference type="FunFam" id="1.20.1270.10:FF:000016">
    <property type="entry name" value="Heat shock protein 70"/>
    <property type="match status" value="1"/>
</dbReference>
<keyword evidence="5" id="KW-0964">Secreted</keyword>
<dbReference type="InterPro" id="IPR029047">
    <property type="entry name" value="HSP70_peptide-bd_sf"/>
</dbReference>
<dbReference type="Proteomes" id="UP000243686">
    <property type="component" value="Unassembled WGS sequence"/>
</dbReference>
<evidence type="ECO:0000256" key="10">
    <source>
        <dbReference type="ARBA" id="ARBA00048056"/>
    </source>
</evidence>
<dbReference type="GO" id="GO:0043161">
    <property type="term" value="P:proteasome-mediated ubiquitin-dependent protein catabolic process"/>
    <property type="evidence" value="ECO:0007669"/>
    <property type="project" value="UniProtKB-ARBA"/>
</dbReference>
<dbReference type="Gene3D" id="3.30.30.30">
    <property type="match status" value="1"/>
</dbReference>
<dbReference type="InterPro" id="IPR013126">
    <property type="entry name" value="Hsp_70_fam"/>
</dbReference>
<dbReference type="SUPFAM" id="SSF100934">
    <property type="entry name" value="Heat shock protein 70kD (HSP70), C-terminal subdomain"/>
    <property type="match status" value="1"/>
</dbReference>
<dbReference type="GO" id="GO:0051170">
    <property type="term" value="P:import into nucleus"/>
    <property type="evidence" value="ECO:0007669"/>
    <property type="project" value="UniProtKB-ARBA"/>
</dbReference>